<keyword evidence="1" id="KW-0433">Leucine-rich repeat</keyword>
<dbReference type="Gene3D" id="1.20.5.4130">
    <property type="match status" value="1"/>
</dbReference>
<dbReference type="InterPro" id="IPR002182">
    <property type="entry name" value="NB-ARC"/>
</dbReference>
<evidence type="ECO:0000256" key="2">
    <source>
        <dbReference type="ARBA" id="ARBA00022737"/>
    </source>
</evidence>
<dbReference type="GO" id="GO:0005524">
    <property type="term" value="F:ATP binding"/>
    <property type="evidence" value="ECO:0007669"/>
    <property type="project" value="UniProtKB-KW"/>
</dbReference>
<keyword evidence="3" id="KW-0547">Nucleotide-binding</keyword>
<dbReference type="Pfam" id="PF23559">
    <property type="entry name" value="WHD_DRP"/>
    <property type="match status" value="1"/>
</dbReference>
<proteinExistence type="predicted"/>
<dbReference type="GO" id="GO:0006952">
    <property type="term" value="P:defense response"/>
    <property type="evidence" value="ECO:0007669"/>
    <property type="project" value="UniProtKB-KW"/>
</dbReference>
<dbReference type="Gene3D" id="3.80.10.10">
    <property type="entry name" value="Ribonuclease Inhibitor"/>
    <property type="match status" value="2"/>
</dbReference>
<dbReference type="Proteomes" id="UP001058974">
    <property type="component" value="Chromosome 5"/>
</dbReference>
<dbReference type="SUPFAM" id="SSF52058">
    <property type="entry name" value="L domain-like"/>
    <property type="match status" value="1"/>
</dbReference>
<dbReference type="Gramene" id="Psat05G0589800-T1">
    <property type="protein sequence ID" value="KAI5410561.1"/>
    <property type="gene ID" value="KIW84_055898"/>
</dbReference>
<dbReference type="InterPro" id="IPR036388">
    <property type="entry name" value="WH-like_DNA-bd_sf"/>
</dbReference>
<comment type="caution">
    <text evidence="10">The sequence shown here is derived from an EMBL/GenBank/DDBJ whole genome shotgun (WGS) entry which is preliminary data.</text>
</comment>
<dbReference type="Pfam" id="PF25019">
    <property type="entry name" value="LRR_R13L1-DRL21"/>
    <property type="match status" value="1"/>
</dbReference>
<dbReference type="EMBL" id="JAMSHJ010000005">
    <property type="protein sequence ID" value="KAI5410561.1"/>
    <property type="molecule type" value="Genomic_DNA"/>
</dbReference>
<dbReference type="Pfam" id="PF00931">
    <property type="entry name" value="NB-ARC"/>
    <property type="match status" value="1"/>
</dbReference>
<protein>
    <submittedName>
        <fullName evidence="10">Uncharacterized protein</fullName>
    </submittedName>
</protein>
<dbReference type="PANTHER" id="PTHR36766">
    <property type="entry name" value="PLANT BROAD-SPECTRUM MILDEW RESISTANCE PROTEIN RPW8"/>
    <property type="match status" value="1"/>
</dbReference>
<evidence type="ECO:0000313" key="11">
    <source>
        <dbReference type="Proteomes" id="UP001058974"/>
    </source>
</evidence>
<dbReference type="Gene3D" id="3.40.50.300">
    <property type="entry name" value="P-loop containing nucleotide triphosphate hydrolases"/>
    <property type="match status" value="1"/>
</dbReference>
<keyword evidence="4" id="KW-0611">Plant defense</keyword>
<dbReference type="InterPro" id="IPR027417">
    <property type="entry name" value="P-loop_NTPase"/>
</dbReference>
<keyword evidence="2" id="KW-0677">Repeat</keyword>
<organism evidence="10 11">
    <name type="scientific">Pisum sativum</name>
    <name type="common">Garden pea</name>
    <name type="synonym">Lathyrus oleraceus</name>
    <dbReference type="NCBI Taxonomy" id="3888"/>
    <lineage>
        <taxon>Eukaryota</taxon>
        <taxon>Viridiplantae</taxon>
        <taxon>Streptophyta</taxon>
        <taxon>Embryophyta</taxon>
        <taxon>Tracheophyta</taxon>
        <taxon>Spermatophyta</taxon>
        <taxon>Magnoliopsida</taxon>
        <taxon>eudicotyledons</taxon>
        <taxon>Gunneridae</taxon>
        <taxon>Pentapetalae</taxon>
        <taxon>rosids</taxon>
        <taxon>fabids</taxon>
        <taxon>Fabales</taxon>
        <taxon>Fabaceae</taxon>
        <taxon>Papilionoideae</taxon>
        <taxon>50 kb inversion clade</taxon>
        <taxon>NPAAA clade</taxon>
        <taxon>Hologalegina</taxon>
        <taxon>IRL clade</taxon>
        <taxon>Fabeae</taxon>
        <taxon>Lathyrus</taxon>
    </lineage>
</organism>
<dbReference type="InterPro" id="IPR003591">
    <property type="entry name" value="Leu-rich_rpt_typical-subtyp"/>
</dbReference>
<dbReference type="GO" id="GO:0051707">
    <property type="term" value="P:response to other organism"/>
    <property type="evidence" value="ECO:0007669"/>
    <property type="project" value="UniProtKB-ARBA"/>
</dbReference>
<sequence>MAATMIGSAFLSATVQTLVQKLASKEFLDYFKETKFDDSLLEQLGQTLLTIQPVLDAAEEKQINTPSVKQWLDGLKDALYDAEDLLNQISYDSLQCQMENTQAASKTKQVWNFFFSPSTNNYEEINSQMKKMCLNLKHFAENKDIISLQTKSVGVSRRTPSTPMFNESVMVGRKDDKDKVMNMLLSQSNTSQNNMGVVAIVGMGGIGKTTLAQLAYNDEKVEHHFDLKAWACVSEDFDVFRVTKALLESVTSKTWNDNPLSHEDSWFLLSKHAFGSGDFSETQHRNLEPIGRKIARKCGGLPIAAKSLGGLLRSKVDTEEWIEVLNNDIWNLQNDNILPALRLSYQYLSSQLKRCFSYCSIFPKDYPLDRKQLVLLWMAEGFLDHSQDRKTMEEVGDEFFAELLSRSLIQQLHDNNGKQIFVMHDLVNDLATAVSGRSCYRHEFGAKSYENVRHLSYNKETYDVFKKFKTFDKFKRLRSFLAIGFGWAEYNLSRNVVNYLLPTFERLRVLSLSKYRNITTLPVTVGNLVQLRYLDLSRTDIASLPDTICNLYYLQTLILSECSKLSELPEHVGKLINLRHLYIDWTSITEMPKQIAELENLQTLNVFVVGKKNIGSTFRELEKFPNLRGELFIKNLQNVIDVMEASDTNLKSKEHIEVLTLQWGKETDDTLNERNVLDMLQPSANLKILSIGLYGGTHFPSWLGDPSFFNMVSLYIDDCVNCTTLPPLGQLPSLKDLQIGRMTILETIGPQFYGMAAGGSNSSFQPFQSLENLFFLFMENWKEWHPFPDNMFPFPRLKTLRLLWCPKLKGHLPSHLPSIEKIEIDGCDHLLATPPTQHWLSSIKNIRIRGDSNSERNTERTQYSLLESDSPCLLQTIDISRCHMLKSVPKMIINSTCLRRLDLCGISSLNAFPTNGLPTCLQSLCIEECENLTFLPPETWSNYTSLVTLKLQKSCRALTSFPLNCFPVLQNLSIRECRSLESIFISETSSCSSSTLRSFVVSDCKELRSLPQRMDTLTALESITLCILPNLNLSLCEGVFLPPNLQSVIVYSVRITKPVTEWGLQGLSRVRSVEIRGDDIVKMLLKERCCPFPLCL</sequence>
<accession>A0A9D4WXW8</accession>
<evidence type="ECO:0000259" key="9">
    <source>
        <dbReference type="Pfam" id="PF25019"/>
    </source>
</evidence>
<evidence type="ECO:0000256" key="5">
    <source>
        <dbReference type="ARBA" id="ARBA00022840"/>
    </source>
</evidence>
<dbReference type="PRINTS" id="PR00364">
    <property type="entry name" value="DISEASERSIST"/>
</dbReference>
<dbReference type="GO" id="GO:0043531">
    <property type="term" value="F:ADP binding"/>
    <property type="evidence" value="ECO:0007669"/>
    <property type="project" value="InterPro"/>
</dbReference>
<evidence type="ECO:0000313" key="10">
    <source>
        <dbReference type="EMBL" id="KAI5410561.1"/>
    </source>
</evidence>
<feature type="domain" description="NB-ARC" evidence="6">
    <location>
        <begin position="174"/>
        <end position="255"/>
    </location>
</feature>
<dbReference type="Pfam" id="PF18052">
    <property type="entry name" value="Rx_N"/>
    <property type="match status" value="1"/>
</dbReference>
<feature type="domain" description="R13L1/DRL21-like LRR repeat region" evidence="9">
    <location>
        <begin position="619"/>
        <end position="742"/>
    </location>
</feature>
<dbReference type="Gene3D" id="1.10.10.10">
    <property type="entry name" value="Winged helix-like DNA-binding domain superfamily/Winged helix DNA-binding domain"/>
    <property type="match status" value="1"/>
</dbReference>
<feature type="domain" description="Disease resistance N-terminal" evidence="7">
    <location>
        <begin position="12"/>
        <end position="103"/>
    </location>
</feature>
<reference evidence="10 11" key="1">
    <citation type="journal article" date="2022" name="Nat. Genet.">
        <title>Improved pea reference genome and pan-genome highlight genomic features and evolutionary characteristics.</title>
        <authorList>
            <person name="Yang T."/>
            <person name="Liu R."/>
            <person name="Luo Y."/>
            <person name="Hu S."/>
            <person name="Wang D."/>
            <person name="Wang C."/>
            <person name="Pandey M.K."/>
            <person name="Ge S."/>
            <person name="Xu Q."/>
            <person name="Li N."/>
            <person name="Li G."/>
            <person name="Huang Y."/>
            <person name="Saxena R.K."/>
            <person name="Ji Y."/>
            <person name="Li M."/>
            <person name="Yan X."/>
            <person name="He Y."/>
            <person name="Liu Y."/>
            <person name="Wang X."/>
            <person name="Xiang C."/>
            <person name="Varshney R.K."/>
            <person name="Ding H."/>
            <person name="Gao S."/>
            <person name="Zong X."/>
        </authorList>
    </citation>
    <scope>NUCLEOTIDE SEQUENCE [LARGE SCALE GENOMIC DNA]</scope>
    <source>
        <strain evidence="10 11">cv. Zhongwan 6</strain>
    </source>
</reference>
<evidence type="ECO:0000259" key="8">
    <source>
        <dbReference type="Pfam" id="PF23559"/>
    </source>
</evidence>
<dbReference type="FunFam" id="1.10.10.10:FF:000322">
    <property type="entry name" value="Probable disease resistance protein At1g63360"/>
    <property type="match status" value="1"/>
</dbReference>
<feature type="domain" description="Disease resistance protein winged helix" evidence="8">
    <location>
        <begin position="361"/>
        <end position="431"/>
    </location>
</feature>
<evidence type="ECO:0000256" key="3">
    <source>
        <dbReference type="ARBA" id="ARBA00022741"/>
    </source>
</evidence>
<dbReference type="InterPro" id="IPR056789">
    <property type="entry name" value="LRR_R13L1-DRL21"/>
</dbReference>
<evidence type="ECO:0000259" key="6">
    <source>
        <dbReference type="Pfam" id="PF00931"/>
    </source>
</evidence>
<dbReference type="PANTHER" id="PTHR36766:SF40">
    <property type="entry name" value="DISEASE RESISTANCE PROTEIN RGA3"/>
    <property type="match status" value="1"/>
</dbReference>
<dbReference type="SMART" id="SM00369">
    <property type="entry name" value="LRR_TYP"/>
    <property type="match status" value="2"/>
</dbReference>
<evidence type="ECO:0000256" key="4">
    <source>
        <dbReference type="ARBA" id="ARBA00022821"/>
    </source>
</evidence>
<gene>
    <name evidence="10" type="ORF">KIW84_055898</name>
</gene>
<evidence type="ECO:0000256" key="1">
    <source>
        <dbReference type="ARBA" id="ARBA00022614"/>
    </source>
</evidence>
<keyword evidence="11" id="KW-1185">Reference proteome</keyword>
<dbReference type="InterPro" id="IPR058922">
    <property type="entry name" value="WHD_DRP"/>
</dbReference>
<dbReference type="AlphaFoldDB" id="A0A9D4WXW8"/>
<dbReference type="SUPFAM" id="SSF52047">
    <property type="entry name" value="RNI-like"/>
    <property type="match status" value="1"/>
</dbReference>
<dbReference type="SUPFAM" id="SSF52540">
    <property type="entry name" value="P-loop containing nucleoside triphosphate hydrolases"/>
    <property type="match status" value="1"/>
</dbReference>
<dbReference type="InterPro" id="IPR041118">
    <property type="entry name" value="Rx_N"/>
</dbReference>
<dbReference type="InterPro" id="IPR032675">
    <property type="entry name" value="LRR_dom_sf"/>
</dbReference>
<keyword evidence="5" id="KW-0067">ATP-binding</keyword>
<name>A0A9D4WXW8_PEA</name>
<evidence type="ECO:0000259" key="7">
    <source>
        <dbReference type="Pfam" id="PF18052"/>
    </source>
</evidence>